<sequence>MEDIMRTPKAISDQQQESLRNLLGQTKTKADFQRVQCLWLRAALNMNPVDTAKAVGWSQSTVKIIQSRYLREGEKVLLGKGRGGRRYSNLTINQEKELLDSFLEKAKSGGVLVVGEIKIAYEELFGKKVPKSTIYRMLARHGWRKIDPRSKHSRTDFAAQEEFKKTSLPSSRKK</sequence>
<gene>
    <name evidence="3" type="ORF">BIY37_00610</name>
</gene>
<evidence type="ECO:0000259" key="2">
    <source>
        <dbReference type="Pfam" id="PF13592"/>
    </source>
</evidence>
<dbReference type="Proteomes" id="UP000242219">
    <property type="component" value="Unassembled WGS sequence"/>
</dbReference>
<dbReference type="InterPro" id="IPR025959">
    <property type="entry name" value="Winged_HTH_dom"/>
</dbReference>
<comment type="caution">
    <text evidence="3">The sequence shown here is derived from an EMBL/GenBank/DDBJ whole genome shotgun (WGS) entry which is preliminary data.</text>
</comment>
<feature type="region of interest" description="Disordered" evidence="1">
    <location>
        <begin position="149"/>
        <end position="174"/>
    </location>
</feature>
<evidence type="ECO:0000313" key="3">
    <source>
        <dbReference type="EMBL" id="OQD46943.1"/>
    </source>
</evidence>
<dbReference type="AlphaFoldDB" id="A0A1V6M3I2"/>
<reference evidence="3 4" key="1">
    <citation type="journal article" date="2016" name="Genome Announc.">
        <title>Draft Genome Sequence of the Anaerobic Ammonium-Oxidizing Bacterium 'Candidatus Brocadia sp. 40'.</title>
        <authorList>
            <person name="Ali M."/>
            <person name="Haroon M.F."/>
            <person name="Narita Y."/>
            <person name="Zhang L."/>
            <person name="Rangel Shaw D."/>
            <person name="Okabe S."/>
            <person name="Saikaly P.E."/>
        </authorList>
    </citation>
    <scope>NUCLEOTIDE SEQUENCE [LARGE SCALE GENOMIC DNA]</scope>
    <source>
        <strain evidence="3 4">40</strain>
    </source>
</reference>
<dbReference type="SUPFAM" id="SSF46689">
    <property type="entry name" value="Homeodomain-like"/>
    <property type="match status" value="1"/>
</dbReference>
<dbReference type="Pfam" id="PF13384">
    <property type="entry name" value="HTH_23"/>
    <property type="match status" value="1"/>
</dbReference>
<accession>A0A1V6M3I2</accession>
<protein>
    <recommendedName>
        <fullName evidence="2">Winged helix-turn helix domain-containing protein</fullName>
    </recommendedName>
</protein>
<evidence type="ECO:0000256" key="1">
    <source>
        <dbReference type="SAM" id="MobiDB-lite"/>
    </source>
</evidence>
<dbReference type="Pfam" id="PF13592">
    <property type="entry name" value="HTH_33"/>
    <property type="match status" value="1"/>
</dbReference>
<feature type="compositionally biased region" description="Basic and acidic residues" evidence="1">
    <location>
        <begin position="149"/>
        <end position="165"/>
    </location>
</feature>
<dbReference type="InterPro" id="IPR009057">
    <property type="entry name" value="Homeodomain-like_sf"/>
</dbReference>
<proteinExistence type="predicted"/>
<evidence type="ECO:0000313" key="4">
    <source>
        <dbReference type="Proteomes" id="UP000242219"/>
    </source>
</evidence>
<feature type="domain" description="Winged helix-turn helix" evidence="2">
    <location>
        <begin position="116"/>
        <end position="167"/>
    </location>
</feature>
<keyword evidence="4" id="KW-1185">Reference proteome</keyword>
<name>A0A1V6M3I2_9BACT</name>
<dbReference type="EMBL" id="MJUW02000017">
    <property type="protein sequence ID" value="OQD46943.1"/>
    <property type="molecule type" value="Genomic_DNA"/>
</dbReference>
<organism evidence="3 4">
    <name type="scientific">Candidatus Brocadia sapporoensis</name>
    <dbReference type="NCBI Taxonomy" id="392547"/>
    <lineage>
        <taxon>Bacteria</taxon>
        <taxon>Pseudomonadati</taxon>
        <taxon>Planctomycetota</taxon>
        <taxon>Candidatus Brocadiia</taxon>
        <taxon>Candidatus Brocadiales</taxon>
        <taxon>Candidatus Brocadiaceae</taxon>
        <taxon>Candidatus Brocadia</taxon>
    </lineage>
</organism>